<name>A0A915DYW0_9BILA</name>
<protein>
    <submittedName>
        <fullName evidence="2">Uncharacterized protein</fullName>
    </submittedName>
</protein>
<reference evidence="2" key="1">
    <citation type="submission" date="2022-11" db="UniProtKB">
        <authorList>
            <consortium name="WormBaseParasite"/>
        </authorList>
    </citation>
    <scope>IDENTIFICATION</scope>
</reference>
<dbReference type="WBParaSite" id="jg25141">
    <property type="protein sequence ID" value="jg25141"/>
    <property type="gene ID" value="jg25141"/>
</dbReference>
<keyword evidence="1" id="KW-1185">Reference proteome</keyword>
<organism evidence="1 2">
    <name type="scientific">Ditylenchus dipsaci</name>
    <dbReference type="NCBI Taxonomy" id="166011"/>
    <lineage>
        <taxon>Eukaryota</taxon>
        <taxon>Metazoa</taxon>
        <taxon>Ecdysozoa</taxon>
        <taxon>Nematoda</taxon>
        <taxon>Chromadorea</taxon>
        <taxon>Rhabditida</taxon>
        <taxon>Tylenchina</taxon>
        <taxon>Tylenchomorpha</taxon>
        <taxon>Sphaerularioidea</taxon>
        <taxon>Anguinidae</taxon>
        <taxon>Anguininae</taxon>
        <taxon>Ditylenchus</taxon>
    </lineage>
</organism>
<dbReference type="Proteomes" id="UP000887574">
    <property type="component" value="Unplaced"/>
</dbReference>
<proteinExistence type="predicted"/>
<evidence type="ECO:0000313" key="1">
    <source>
        <dbReference type="Proteomes" id="UP000887574"/>
    </source>
</evidence>
<sequence length="103" mass="11178">MRQRTSISGIITAGTGISAGAVPGTKNFLVGALCGARCRDLKVYVNCGPNADVSIIDVRQLFALGEHYNVDINGLNESSPNDYFNFYALDDKFVVYLDKSPEQ</sequence>
<evidence type="ECO:0000313" key="2">
    <source>
        <dbReference type="WBParaSite" id="jg25141"/>
    </source>
</evidence>
<accession>A0A915DYW0</accession>
<dbReference type="AlphaFoldDB" id="A0A915DYW0"/>